<dbReference type="PROSITE" id="PS50935">
    <property type="entry name" value="SSB"/>
    <property type="match status" value="1"/>
</dbReference>
<dbReference type="InterPro" id="IPR011344">
    <property type="entry name" value="ssDNA-bd"/>
</dbReference>
<dbReference type="AlphaFoldDB" id="A0A087HRZ1"/>
<name>A0A087HRZ1_ARAAL</name>
<evidence type="ECO:0000256" key="3">
    <source>
        <dbReference type="SAM" id="MobiDB-lite"/>
    </source>
</evidence>
<keyword evidence="5" id="KW-1185">Reference proteome</keyword>
<accession>A0A087HRZ1</accession>
<evidence type="ECO:0000256" key="1">
    <source>
        <dbReference type="ARBA" id="ARBA00023125"/>
    </source>
</evidence>
<reference evidence="5" key="1">
    <citation type="journal article" date="2015" name="Nat. Plants">
        <title>Genome expansion of Arabis alpina linked with retrotransposition and reduced symmetric DNA methylation.</title>
        <authorList>
            <person name="Willing E.M."/>
            <person name="Rawat V."/>
            <person name="Mandakova T."/>
            <person name="Maumus F."/>
            <person name="James G.V."/>
            <person name="Nordstroem K.J."/>
            <person name="Becker C."/>
            <person name="Warthmann N."/>
            <person name="Chica C."/>
            <person name="Szarzynska B."/>
            <person name="Zytnicki M."/>
            <person name="Albani M.C."/>
            <person name="Kiefer C."/>
            <person name="Bergonzi S."/>
            <person name="Castaings L."/>
            <person name="Mateos J.L."/>
            <person name="Berns M.C."/>
            <person name="Bujdoso N."/>
            <person name="Piofczyk T."/>
            <person name="de Lorenzo L."/>
            <person name="Barrero-Sicilia C."/>
            <person name="Mateos I."/>
            <person name="Piednoel M."/>
            <person name="Hagmann J."/>
            <person name="Chen-Min-Tao R."/>
            <person name="Iglesias-Fernandez R."/>
            <person name="Schuster S.C."/>
            <person name="Alonso-Blanco C."/>
            <person name="Roudier F."/>
            <person name="Carbonero P."/>
            <person name="Paz-Ares J."/>
            <person name="Davis S.J."/>
            <person name="Pecinka A."/>
            <person name="Quesneville H."/>
            <person name="Colot V."/>
            <person name="Lysak M.A."/>
            <person name="Weigel D."/>
            <person name="Coupland G."/>
            <person name="Schneeberger K."/>
        </authorList>
    </citation>
    <scope>NUCLEOTIDE SEQUENCE [LARGE SCALE GENOMIC DNA]</scope>
    <source>
        <strain evidence="5">cv. Pajares</strain>
    </source>
</reference>
<evidence type="ECO:0000313" key="5">
    <source>
        <dbReference type="Proteomes" id="UP000029120"/>
    </source>
</evidence>
<dbReference type="PANTHER" id="PTHR10302:SF23">
    <property type="entry name" value="PROTEIN OSB4, CHLOROPLASTIC"/>
    <property type="match status" value="1"/>
</dbReference>
<feature type="region of interest" description="Disordered" evidence="3">
    <location>
        <begin position="36"/>
        <end position="62"/>
    </location>
</feature>
<dbReference type="eggNOG" id="ENOG502QPSC">
    <property type="taxonomic scope" value="Eukaryota"/>
</dbReference>
<protein>
    <submittedName>
        <fullName evidence="4">Uncharacterized protein</fullName>
    </submittedName>
</protein>
<evidence type="ECO:0000313" key="4">
    <source>
        <dbReference type="EMBL" id="KFK44893.1"/>
    </source>
</evidence>
<organism evidence="4 5">
    <name type="scientific">Arabis alpina</name>
    <name type="common">Alpine rock-cress</name>
    <dbReference type="NCBI Taxonomy" id="50452"/>
    <lineage>
        <taxon>Eukaryota</taxon>
        <taxon>Viridiplantae</taxon>
        <taxon>Streptophyta</taxon>
        <taxon>Embryophyta</taxon>
        <taxon>Tracheophyta</taxon>
        <taxon>Spermatophyta</taxon>
        <taxon>Magnoliopsida</taxon>
        <taxon>eudicotyledons</taxon>
        <taxon>Gunneridae</taxon>
        <taxon>Pentapetalae</taxon>
        <taxon>rosids</taxon>
        <taxon>malvids</taxon>
        <taxon>Brassicales</taxon>
        <taxon>Brassicaceae</taxon>
        <taxon>Arabideae</taxon>
        <taxon>Arabis</taxon>
    </lineage>
</organism>
<gene>
    <name evidence="4" type="ordered locus">AALP_Aa1g316600</name>
</gene>
<dbReference type="Gene3D" id="2.40.50.140">
    <property type="entry name" value="Nucleic acid-binding proteins"/>
    <property type="match status" value="1"/>
</dbReference>
<dbReference type="SUPFAM" id="SSF50249">
    <property type="entry name" value="Nucleic acid-binding proteins"/>
    <property type="match status" value="1"/>
</dbReference>
<dbReference type="EMBL" id="CM002869">
    <property type="protein sequence ID" value="KFK44893.1"/>
    <property type="molecule type" value="Genomic_DNA"/>
</dbReference>
<dbReference type="Gramene" id="KFK44893">
    <property type="protein sequence ID" value="KFK44893"/>
    <property type="gene ID" value="AALP_AA1G316600"/>
</dbReference>
<dbReference type="InterPro" id="IPR012340">
    <property type="entry name" value="NA-bd_OB-fold"/>
</dbReference>
<evidence type="ECO:0000256" key="2">
    <source>
        <dbReference type="PROSITE-ProRule" id="PRU00252"/>
    </source>
</evidence>
<proteinExistence type="predicted"/>
<dbReference type="OMA" id="NDRLHIT"/>
<keyword evidence="1 2" id="KW-0238">DNA-binding</keyword>
<dbReference type="OrthoDB" id="669963at2759"/>
<dbReference type="GO" id="GO:0006264">
    <property type="term" value="P:mitochondrial DNA replication"/>
    <property type="evidence" value="ECO:0007669"/>
    <property type="project" value="TreeGrafter"/>
</dbReference>
<sequence length="346" mass="39089">MQFLARTLSNSIRSSLASRSKQSWVLSHRIHSTSSLKSSFTRGGGNRAPKKSSSEWPRPTEIPYQPKIANSIDLVGYVKQPVQFHANQDGSSWAGTVISHKPSSDSDTESDTKFLIPVLFEGELAHTANCHLKENDRVHITGQVFVDTSPSGEKPDQEYVQVMVRDLHYIEGSKALPKVLPISDQKEGVLKHSASLQQVRNRNVGSGHWFDLLDKSDEWCDYRESKQNGSVHPKYPDFKKKDGSVALWLNNAPKEILFELEDVKFDIPVKSTYTKQPKAGEESWKDLVGNMSNWWDNRLIKKNVKAPDFKHKDTGVVIWLSDCPSWVIEKLPPPKEPKASDTATWK</sequence>
<dbReference type="InterPro" id="IPR000424">
    <property type="entry name" value="Primosome_PriB/ssb"/>
</dbReference>
<dbReference type="Proteomes" id="UP000029120">
    <property type="component" value="Chromosome 1"/>
</dbReference>
<dbReference type="GO" id="GO:0042645">
    <property type="term" value="C:mitochondrial nucleoid"/>
    <property type="evidence" value="ECO:0007669"/>
    <property type="project" value="TreeGrafter"/>
</dbReference>
<dbReference type="GO" id="GO:0003697">
    <property type="term" value="F:single-stranded DNA binding"/>
    <property type="evidence" value="ECO:0007669"/>
    <property type="project" value="InterPro"/>
</dbReference>
<dbReference type="PANTHER" id="PTHR10302">
    <property type="entry name" value="SINGLE-STRANDED DNA-BINDING PROTEIN"/>
    <property type="match status" value="1"/>
</dbReference>